<name>A0A9Q1GW58_9CARY</name>
<sequence length="181" mass="20445">MLLNDVVKLSVLRGWMMGETESTLKELRWSTFQVWVGRNRGRILEACRQEALNTSENKESRKTRRARGQTTKPLLHFTLPDAEEAAHDFNILEIVQATFHAMLLNNAVRLSLVSRDMARGLKSTLQGLQWTTFELLINDSKRALLDVQLRKRIPLEGDPGPLGGEEKSSALNEPPPPSSDE</sequence>
<evidence type="ECO:0000313" key="3">
    <source>
        <dbReference type="Proteomes" id="UP001153076"/>
    </source>
</evidence>
<organism evidence="2 3">
    <name type="scientific">Carnegiea gigantea</name>
    <dbReference type="NCBI Taxonomy" id="171969"/>
    <lineage>
        <taxon>Eukaryota</taxon>
        <taxon>Viridiplantae</taxon>
        <taxon>Streptophyta</taxon>
        <taxon>Embryophyta</taxon>
        <taxon>Tracheophyta</taxon>
        <taxon>Spermatophyta</taxon>
        <taxon>Magnoliopsida</taxon>
        <taxon>eudicotyledons</taxon>
        <taxon>Gunneridae</taxon>
        <taxon>Pentapetalae</taxon>
        <taxon>Caryophyllales</taxon>
        <taxon>Cactineae</taxon>
        <taxon>Cactaceae</taxon>
        <taxon>Cactoideae</taxon>
        <taxon>Echinocereeae</taxon>
        <taxon>Carnegiea</taxon>
    </lineage>
</organism>
<protein>
    <submittedName>
        <fullName evidence="2">Uncharacterized protein</fullName>
    </submittedName>
</protein>
<reference evidence="2" key="1">
    <citation type="submission" date="2022-04" db="EMBL/GenBank/DDBJ databases">
        <title>Carnegiea gigantea Genome sequencing and assembly v2.</title>
        <authorList>
            <person name="Copetti D."/>
            <person name="Sanderson M.J."/>
            <person name="Burquez A."/>
            <person name="Wojciechowski M.F."/>
        </authorList>
    </citation>
    <scope>NUCLEOTIDE SEQUENCE</scope>
    <source>
        <strain evidence="2">SGP5-SGP5p</strain>
        <tissue evidence="2">Aerial part</tissue>
    </source>
</reference>
<evidence type="ECO:0000256" key="1">
    <source>
        <dbReference type="SAM" id="MobiDB-lite"/>
    </source>
</evidence>
<evidence type="ECO:0000313" key="2">
    <source>
        <dbReference type="EMBL" id="KAJ8427690.1"/>
    </source>
</evidence>
<keyword evidence="3" id="KW-1185">Reference proteome</keyword>
<gene>
    <name evidence="2" type="ORF">Cgig2_003601</name>
</gene>
<dbReference type="AlphaFoldDB" id="A0A9Q1GW58"/>
<dbReference type="EMBL" id="JAKOGI010001110">
    <property type="protein sequence ID" value="KAJ8427690.1"/>
    <property type="molecule type" value="Genomic_DNA"/>
</dbReference>
<accession>A0A9Q1GW58</accession>
<proteinExistence type="predicted"/>
<feature type="region of interest" description="Disordered" evidence="1">
    <location>
        <begin position="154"/>
        <end position="181"/>
    </location>
</feature>
<comment type="caution">
    <text evidence="2">The sequence shown here is derived from an EMBL/GenBank/DDBJ whole genome shotgun (WGS) entry which is preliminary data.</text>
</comment>
<dbReference type="Proteomes" id="UP001153076">
    <property type="component" value="Unassembled WGS sequence"/>
</dbReference>